<dbReference type="OrthoDB" id="1060854at2759"/>
<feature type="region of interest" description="Disordered" evidence="1">
    <location>
        <begin position="101"/>
        <end position="125"/>
    </location>
</feature>
<dbReference type="InterPro" id="IPR013922">
    <property type="entry name" value="Cyclin_PHO80-like"/>
</dbReference>
<dbReference type="GO" id="GO:0005634">
    <property type="term" value="C:nucleus"/>
    <property type="evidence" value="ECO:0007669"/>
    <property type="project" value="TreeGrafter"/>
</dbReference>
<feature type="region of interest" description="Disordered" evidence="1">
    <location>
        <begin position="382"/>
        <end position="403"/>
    </location>
</feature>
<comment type="caution">
    <text evidence="2">The sequence shown here is derived from an EMBL/GenBank/DDBJ whole genome shotgun (WGS) entry which is preliminary data.</text>
</comment>
<feature type="compositionally biased region" description="Polar residues" evidence="1">
    <location>
        <begin position="203"/>
        <end position="225"/>
    </location>
</feature>
<protein>
    <recommendedName>
        <fullName evidence="4">Cyclin</fullName>
    </recommendedName>
</protein>
<feature type="region of interest" description="Disordered" evidence="1">
    <location>
        <begin position="62"/>
        <end position="82"/>
    </location>
</feature>
<dbReference type="PANTHER" id="PTHR15615">
    <property type="match status" value="1"/>
</dbReference>
<feature type="compositionally biased region" description="Polar residues" evidence="1">
    <location>
        <begin position="182"/>
        <end position="191"/>
    </location>
</feature>
<dbReference type="PANTHER" id="PTHR15615:SF94">
    <property type="entry name" value="PHO85 CYCLIN-6-RELATED"/>
    <property type="match status" value="1"/>
</dbReference>
<feature type="region of interest" description="Disordered" evidence="1">
    <location>
        <begin position="170"/>
        <end position="233"/>
    </location>
</feature>
<dbReference type="Pfam" id="PF08613">
    <property type="entry name" value="Cyclin"/>
    <property type="match status" value="1"/>
</dbReference>
<reference evidence="2" key="1">
    <citation type="journal article" date="2021" name="Open Biol.">
        <title>Shared evolutionary footprints suggest mitochondrial oxidative damage underlies multiple complex I losses in fungi.</title>
        <authorList>
            <person name="Schikora-Tamarit M.A."/>
            <person name="Marcet-Houben M."/>
            <person name="Nosek J."/>
            <person name="Gabaldon T."/>
        </authorList>
    </citation>
    <scope>NUCLEOTIDE SEQUENCE</scope>
    <source>
        <strain evidence="2">CBS2887</strain>
    </source>
</reference>
<evidence type="ECO:0000313" key="2">
    <source>
        <dbReference type="EMBL" id="KAH3688425.1"/>
    </source>
</evidence>
<proteinExistence type="predicted"/>
<keyword evidence="3" id="KW-1185">Reference proteome</keyword>
<evidence type="ECO:0008006" key="4">
    <source>
        <dbReference type="Google" id="ProtNLM"/>
    </source>
</evidence>
<dbReference type="Proteomes" id="UP000774326">
    <property type="component" value="Unassembled WGS sequence"/>
</dbReference>
<evidence type="ECO:0000313" key="3">
    <source>
        <dbReference type="Proteomes" id="UP000774326"/>
    </source>
</evidence>
<dbReference type="Gene3D" id="1.10.472.10">
    <property type="entry name" value="Cyclin-like"/>
    <property type="match status" value="1"/>
</dbReference>
<dbReference type="GO" id="GO:0016538">
    <property type="term" value="F:cyclin-dependent protein serine/threonine kinase regulator activity"/>
    <property type="evidence" value="ECO:0007669"/>
    <property type="project" value="TreeGrafter"/>
</dbReference>
<name>A0A9P8QFT9_WICPI</name>
<dbReference type="EMBL" id="JAEUBG010000347">
    <property type="protein sequence ID" value="KAH3688425.1"/>
    <property type="molecule type" value="Genomic_DNA"/>
</dbReference>
<evidence type="ECO:0000256" key="1">
    <source>
        <dbReference type="SAM" id="MobiDB-lite"/>
    </source>
</evidence>
<reference evidence="2" key="2">
    <citation type="submission" date="2021-01" db="EMBL/GenBank/DDBJ databases">
        <authorList>
            <person name="Schikora-Tamarit M.A."/>
        </authorList>
    </citation>
    <scope>NUCLEOTIDE SEQUENCE</scope>
    <source>
        <strain evidence="2">CBS2887</strain>
    </source>
</reference>
<sequence>MQSHDPIQLEKDSSHPIVIPGAQEIIKKTTDAINIEATAEISAPSTSEGSTQFAPDSFQTARSFKNSPTEYPFSTSHSSITNNNNSQFISAFGSLRNSINTSPTTNFSPRLEGPLTGSISGHRNSITERANSGSLLQQQQQQQQQQDTAGRRNILNSKFTPSSFQIPSYQQLHQQSTQFQQNHNGLSSSFVPNRPNQPPQPNLTSSHFQTNTSSYTPYHNAPNTVSSSYSSANNSYQNNSFHSYAEQHSFNQPPSSTATTALRTERGGFDNLPSSRNGVEEQQQEQQQVDADNDTDMVDAPSDNSSNNNKRTTTESLLTSSLASITANDTAVEDSSSITTHSKGDETLESVHLDIVNHPTEDLLIMLAALLQKIIEANDNLHPNHYTHAPHNQEGDSAHQLSNQQHPENKFIANVLAFHGRNVPAISIQAYLSRILKYCPVTNEVFLTLLVYFDRIAKRANAGDFNTTPVKSEEEGHINDTPEAEHEKKDQLFVMDSYNIHRLIIAGVTVASKFFSDIFYKNSRYAKVGGLPLEELNHLEIQFLLLTDFKLLIQTEELQRYADLLLKFWAREQEKSS</sequence>
<accession>A0A9P8QFT9</accession>
<dbReference type="AlphaFoldDB" id="A0A9P8QFT9"/>
<dbReference type="GO" id="GO:0000307">
    <property type="term" value="C:cyclin-dependent protein kinase holoenzyme complex"/>
    <property type="evidence" value="ECO:0007669"/>
    <property type="project" value="TreeGrafter"/>
</dbReference>
<feature type="compositionally biased region" description="Low complexity" evidence="1">
    <location>
        <begin position="170"/>
        <end position="181"/>
    </location>
</feature>
<dbReference type="GO" id="GO:0019901">
    <property type="term" value="F:protein kinase binding"/>
    <property type="evidence" value="ECO:0007669"/>
    <property type="project" value="InterPro"/>
</dbReference>
<feature type="compositionally biased region" description="Polar residues" evidence="1">
    <location>
        <begin position="302"/>
        <end position="311"/>
    </location>
</feature>
<dbReference type="CDD" id="cd20558">
    <property type="entry name" value="CYCLIN_ScPCL7-like"/>
    <property type="match status" value="1"/>
</dbReference>
<feature type="compositionally biased region" description="Polar residues" evidence="1">
    <location>
        <begin position="62"/>
        <end position="73"/>
    </location>
</feature>
<gene>
    <name evidence="2" type="ORF">WICPIJ_000564</name>
</gene>
<feature type="region of interest" description="Disordered" evidence="1">
    <location>
        <begin position="266"/>
        <end position="316"/>
    </location>
</feature>
<organism evidence="2 3">
    <name type="scientific">Wickerhamomyces pijperi</name>
    <name type="common">Yeast</name>
    <name type="synonym">Pichia pijperi</name>
    <dbReference type="NCBI Taxonomy" id="599730"/>
    <lineage>
        <taxon>Eukaryota</taxon>
        <taxon>Fungi</taxon>
        <taxon>Dikarya</taxon>
        <taxon>Ascomycota</taxon>
        <taxon>Saccharomycotina</taxon>
        <taxon>Saccharomycetes</taxon>
        <taxon>Phaffomycetales</taxon>
        <taxon>Wickerhamomycetaceae</taxon>
        <taxon>Wickerhamomyces</taxon>
    </lineage>
</organism>